<name>A0ABV7HR80_9GAMM</name>
<evidence type="ECO:0000313" key="2">
    <source>
        <dbReference type="EMBL" id="MFC3154016.1"/>
    </source>
</evidence>
<protein>
    <submittedName>
        <fullName evidence="2">Uncharacterized protein</fullName>
    </submittedName>
</protein>
<evidence type="ECO:0000256" key="1">
    <source>
        <dbReference type="SAM" id="SignalP"/>
    </source>
</evidence>
<reference evidence="3" key="1">
    <citation type="journal article" date="2019" name="Int. J. Syst. Evol. Microbiol.">
        <title>The Global Catalogue of Microorganisms (GCM) 10K type strain sequencing project: providing services to taxonomists for standard genome sequencing and annotation.</title>
        <authorList>
            <consortium name="The Broad Institute Genomics Platform"/>
            <consortium name="The Broad Institute Genome Sequencing Center for Infectious Disease"/>
            <person name="Wu L."/>
            <person name="Ma J."/>
        </authorList>
    </citation>
    <scope>NUCLEOTIDE SEQUENCE [LARGE SCALE GENOMIC DNA]</scope>
    <source>
        <strain evidence="3">KCTC 52141</strain>
    </source>
</reference>
<proteinExistence type="predicted"/>
<feature type="chain" id="PRO_5045612756" evidence="1">
    <location>
        <begin position="24"/>
        <end position="111"/>
    </location>
</feature>
<comment type="caution">
    <text evidence="2">The sequence shown here is derived from an EMBL/GenBank/DDBJ whole genome shotgun (WGS) entry which is preliminary data.</text>
</comment>
<keyword evidence="3" id="KW-1185">Reference proteome</keyword>
<gene>
    <name evidence="2" type="ORF">ACFOEB_02295</name>
</gene>
<evidence type="ECO:0000313" key="3">
    <source>
        <dbReference type="Proteomes" id="UP001595548"/>
    </source>
</evidence>
<keyword evidence="1" id="KW-0732">Signal</keyword>
<feature type="signal peptide" evidence="1">
    <location>
        <begin position="1"/>
        <end position="23"/>
    </location>
</feature>
<dbReference type="Proteomes" id="UP001595548">
    <property type="component" value="Unassembled WGS sequence"/>
</dbReference>
<dbReference type="RefSeq" id="WP_382414100.1">
    <property type="nucleotide sequence ID" value="NZ_AP031500.1"/>
</dbReference>
<dbReference type="EMBL" id="JBHRTL010000003">
    <property type="protein sequence ID" value="MFC3154016.1"/>
    <property type="molecule type" value="Genomic_DNA"/>
</dbReference>
<sequence length="111" mass="11196">MNKSTKQIGLFTLLALSALPASAASQNASKAAEHSALAAGHSATAGAQVVSAAVATPLVVVGEVGKAAGKTGEKMMEFALDDEPLEISDDTIIADPAPRQHMQTVNDQGAI</sequence>
<organism evidence="2 3">
    <name type="scientific">Gilvimarinus japonicus</name>
    <dbReference type="NCBI Taxonomy" id="1796469"/>
    <lineage>
        <taxon>Bacteria</taxon>
        <taxon>Pseudomonadati</taxon>
        <taxon>Pseudomonadota</taxon>
        <taxon>Gammaproteobacteria</taxon>
        <taxon>Cellvibrionales</taxon>
        <taxon>Cellvibrionaceae</taxon>
        <taxon>Gilvimarinus</taxon>
    </lineage>
</organism>
<accession>A0ABV7HR80</accession>